<dbReference type="CDD" id="cd00130">
    <property type="entry name" value="PAS"/>
    <property type="match status" value="2"/>
</dbReference>
<proteinExistence type="predicted"/>
<dbReference type="RefSeq" id="WP_254174928.1">
    <property type="nucleotide sequence ID" value="NZ_LR882967.1"/>
</dbReference>
<dbReference type="InterPro" id="IPR003661">
    <property type="entry name" value="HisK_dim/P_dom"/>
</dbReference>
<dbReference type="Pfam" id="PF02518">
    <property type="entry name" value="HATPase_c"/>
    <property type="match status" value="1"/>
</dbReference>
<dbReference type="GO" id="GO:0005524">
    <property type="term" value="F:ATP binding"/>
    <property type="evidence" value="ECO:0007669"/>
    <property type="project" value="UniProtKB-KW"/>
</dbReference>
<dbReference type="SUPFAM" id="SSF158472">
    <property type="entry name" value="HAMP domain-like"/>
    <property type="match status" value="1"/>
</dbReference>
<evidence type="ECO:0000256" key="3">
    <source>
        <dbReference type="ARBA" id="ARBA00012438"/>
    </source>
</evidence>
<evidence type="ECO:0000259" key="17">
    <source>
        <dbReference type="PROSITE" id="PS50885"/>
    </source>
</evidence>
<dbReference type="GO" id="GO:0005886">
    <property type="term" value="C:plasma membrane"/>
    <property type="evidence" value="ECO:0007669"/>
    <property type="project" value="UniProtKB-SubCell"/>
</dbReference>
<organism evidence="18 19">
    <name type="scientific">Planktothrix pseudagardhii</name>
    <dbReference type="NCBI Taxonomy" id="132604"/>
    <lineage>
        <taxon>Bacteria</taxon>
        <taxon>Bacillati</taxon>
        <taxon>Cyanobacteriota</taxon>
        <taxon>Cyanophyceae</taxon>
        <taxon>Oscillatoriophycideae</taxon>
        <taxon>Oscillatoriales</taxon>
        <taxon>Microcoleaceae</taxon>
        <taxon>Planktothrix</taxon>
    </lineage>
</organism>
<evidence type="ECO:0000256" key="12">
    <source>
        <dbReference type="SAM" id="Coils"/>
    </source>
</evidence>
<dbReference type="PRINTS" id="PR00344">
    <property type="entry name" value="BCTRLSENSOR"/>
</dbReference>
<evidence type="ECO:0000256" key="6">
    <source>
        <dbReference type="ARBA" id="ARBA00022679"/>
    </source>
</evidence>
<evidence type="ECO:0000313" key="19">
    <source>
        <dbReference type="Proteomes" id="UP001153719"/>
    </source>
</evidence>
<evidence type="ECO:0000256" key="8">
    <source>
        <dbReference type="ARBA" id="ARBA00022777"/>
    </source>
</evidence>
<keyword evidence="11 13" id="KW-0472">Membrane</keyword>
<feature type="domain" description="PAS" evidence="15">
    <location>
        <begin position="512"/>
        <end position="574"/>
    </location>
</feature>
<dbReference type="Gene3D" id="3.30.565.10">
    <property type="entry name" value="Histidine kinase-like ATPase, C-terminal domain"/>
    <property type="match status" value="1"/>
</dbReference>
<keyword evidence="8" id="KW-0418">Kinase</keyword>
<dbReference type="InterPro" id="IPR001610">
    <property type="entry name" value="PAC"/>
</dbReference>
<dbReference type="InterPro" id="IPR036890">
    <property type="entry name" value="HATPase_C_sf"/>
</dbReference>
<dbReference type="InterPro" id="IPR033479">
    <property type="entry name" value="dCache_1"/>
</dbReference>
<dbReference type="CDD" id="cd00082">
    <property type="entry name" value="HisKA"/>
    <property type="match status" value="1"/>
</dbReference>
<dbReference type="PROSITE" id="PS50112">
    <property type="entry name" value="PAS"/>
    <property type="match status" value="2"/>
</dbReference>
<feature type="domain" description="PAS" evidence="15">
    <location>
        <begin position="385"/>
        <end position="456"/>
    </location>
</feature>
<accession>A0A9W4CRY2</accession>
<dbReference type="SMART" id="SM00388">
    <property type="entry name" value="HisKA"/>
    <property type="match status" value="1"/>
</dbReference>
<protein>
    <recommendedName>
        <fullName evidence="3">histidine kinase</fullName>
        <ecNumber evidence="3">2.7.13.3</ecNumber>
    </recommendedName>
</protein>
<feature type="domain" description="PAC" evidence="16">
    <location>
        <begin position="585"/>
        <end position="637"/>
    </location>
</feature>
<dbReference type="SUPFAM" id="SSF55874">
    <property type="entry name" value="ATPase domain of HSP90 chaperone/DNA topoisomerase II/histidine kinase"/>
    <property type="match status" value="1"/>
</dbReference>
<evidence type="ECO:0000259" key="14">
    <source>
        <dbReference type="PROSITE" id="PS50109"/>
    </source>
</evidence>
<evidence type="ECO:0000256" key="11">
    <source>
        <dbReference type="ARBA" id="ARBA00023136"/>
    </source>
</evidence>
<dbReference type="AlphaFoldDB" id="A0A9W4CRY2"/>
<comment type="subcellular location">
    <subcellularLocation>
        <location evidence="2">Cell membrane</location>
        <topology evidence="2">Multi-pass membrane protein</topology>
    </subcellularLocation>
</comment>
<dbReference type="Gene3D" id="3.30.450.20">
    <property type="entry name" value="PAS domain"/>
    <property type="match status" value="3"/>
</dbReference>
<gene>
    <name evidence="18" type="ORF">NO713_05081</name>
</gene>
<evidence type="ECO:0000256" key="5">
    <source>
        <dbReference type="ARBA" id="ARBA00022553"/>
    </source>
</evidence>
<dbReference type="Pfam" id="PF00672">
    <property type="entry name" value="HAMP"/>
    <property type="match status" value="1"/>
</dbReference>
<dbReference type="SMART" id="SM00387">
    <property type="entry name" value="HATPase_c"/>
    <property type="match status" value="1"/>
</dbReference>
<feature type="transmembrane region" description="Helical" evidence="13">
    <location>
        <begin position="35"/>
        <end position="55"/>
    </location>
</feature>
<keyword evidence="4" id="KW-1003">Cell membrane</keyword>
<dbReference type="SMART" id="SM00086">
    <property type="entry name" value="PAC"/>
    <property type="match status" value="2"/>
</dbReference>
<dbReference type="SUPFAM" id="SSF47384">
    <property type="entry name" value="Homodimeric domain of signal transducing histidine kinase"/>
    <property type="match status" value="1"/>
</dbReference>
<dbReference type="PROSITE" id="PS50113">
    <property type="entry name" value="PAC"/>
    <property type="match status" value="2"/>
</dbReference>
<dbReference type="PANTHER" id="PTHR43065:SF50">
    <property type="entry name" value="HISTIDINE KINASE"/>
    <property type="match status" value="1"/>
</dbReference>
<dbReference type="Gene3D" id="1.10.287.130">
    <property type="match status" value="1"/>
</dbReference>
<dbReference type="InterPro" id="IPR036097">
    <property type="entry name" value="HisK_dim/P_sf"/>
</dbReference>
<evidence type="ECO:0000256" key="4">
    <source>
        <dbReference type="ARBA" id="ARBA00022475"/>
    </source>
</evidence>
<evidence type="ECO:0000256" key="9">
    <source>
        <dbReference type="ARBA" id="ARBA00022989"/>
    </source>
</evidence>
<dbReference type="NCBIfam" id="TIGR00229">
    <property type="entry name" value="sensory_box"/>
    <property type="match status" value="2"/>
</dbReference>
<feature type="transmembrane region" description="Helical" evidence="13">
    <location>
        <begin position="301"/>
        <end position="325"/>
    </location>
</feature>
<keyword evidence="7 13" id="KW-0812">Transmembrane</keyword>
<dbReference type="InterPro" id="IPR000700">
    <property type="entry name" value="PAS-assoc_C"/>
</dbReference>
<keyword evidence="6" id="KW-0808">Transferase</keyword>
<evidence type="ECO:0000256" key="2">
    <source>
        <dbReference type="ARBA" id="ARBA00004651"/>
    </source>
</evidence>
<evidence type="ECO:0000256" key="13">
    <source>
        <dbReference type="SAM" id="Phobius"/>
    </source>
</evidence>
<evidence type="ECO:0000259" key="15">
    <source>
        <dbReference type="PROSITE" id="PS50112"/>
    </source>
</evidence>
<feature type="transmembrane region" description="Helical" evidence="13">
    <location>
        <begin position="388"/>
        <end position="405"/>
    </location>
</feature>
<feature type="coiled-coil region" evidence="12">
    <location>
        <begin position="628"/>
        <end position="655"/>
    </location>
</feature>
<evidence type="ECO:0000313" key="18">
    <source>
        <dbReference type="EMBL" id="CAD5982855.1"/>
    </source>
</evidence>
<dbReference type="SUPFAM" id="SSF55785">
    <property type="entry name" value="PYP-like sensor domain (PAS domain)"/>
    <property type="match status" value="2"/>
</dbReference>
<feature type="transmembrane region" description="Helical" evidence="13">
    <location>
        <begin position="272"/>
        <end position="289"/>
    </location>
</feature>
<dbReference type="CDD" id="cd06225">
    <property type="entry name" value="HAMP"/>
    <property type="match status" value="1"/>
</dbReference>
<dbReference type="SMART" id="SM00304">
    <property type="entry name" value="HAMP"/>
    <property type="match status" value="1"/>
</dbReference>
<dbReference type="EC" id="2.7.13.3" evidence="3"/>
<dbReference type="InterPro" id="IPR035965">
    <property type="entry name" value="PAS-like_dom_sf"/>
</dbReference>
<dbReference type="KEGG" id="ppsu:NO713_05081"/>
<dbReference type="SMART" id="SM00091">
    <property type="entry name" value="PAS"/>
    <property type="match status" value="2"/>
</dbReference>
<feature type="domain" description="HAMP" evidence="17">
    <location>
        <begin position="328"/>
        <end position="380"/>
    </location>
</feature>
<dbReference type="CDD" id="cd12914">
    <property type="entry name" value="PDC1_DGC_like"/>
    <property type="match status" value="1"/>
</dbReference>
<evidence type="ECO:0000259" key="16">
    <source>
        <dbReference type="PROSITE" id="PS50113"/>
    </source>
</evidence>
<dbReference type="InterPro" id="IPR004358">
    <property type="entry name" value="Sig_transdc_His_kin-like_C"/>
</dbReference>
<dbReference type="InterPro" id="IPR005467">
    <property type="entry name" value="His_kinase_dom"/>
</dbReference>
<dbReference type="GO" id="GO:0000155">
    <property type="term" value="F:phosphorelay sensor kinase activity"/>
    <property type="evidence" value="ECO:0007669"/>
    <property type="project" value="InterPro"/>
</dbReference>
<dbReference type="InterPro" id="IPR013655">
    <property type="entry name" value="PAS_fold_3"/>
</dbReference>
<dbReference type="Gene3D" id="6.10.340.10">
    <property type="match status" value="1"/>
</dbReference>
<evidence type="ECO:0000256" key="7">
    <source>
        <dbReference type="ARBA" id="ARBA00022692"/>
    </source>
</evidence>
<reference evidence="18" key="1">
    <citation type="submission" date="2020-09" db="EMBL/GenBank/DDBJ databases">
        <authorList>
            <person name="Blom J."/>
        </authorList>
    </citation>
    <scope>NUCLEOTIDE SEQUENCE</scope>
    <source>
        <strain evidence="18">No.713</strain>
    </source>
</reference>
<keyword evidence="5" id="KW-0597">Phosphoprotein</keyword>
<evidence type="ECO:0000256" key="10">
    <source>
        <dbReference type="ARBA" id="ARBA00023012"/>
    </source>
</evidence>
<dbReference type="PANTHER" id="PTHR43065">
    <property type="entry name" value="SENSOR HISTIDINE KINASE"/>
    <property type="match status" value="1"/>
</dbReference>
<dbReference type="InterPro" id="IPR000014">
    <property type="entry name" value="PAS"/>
</dbReference>
<dbReference type="PROSITE" id="PS50109">
    <property type="entry name" value="HIS_KIN"/>
    <property type="match status" value="1"/>
</dbReference>
<keyword evidence="9 13" id="KW-1133">Transmembrane helix</keyword>
<dbReference type="InterPro" id="IPR003660">
    <property type="entry name" value="HAMP_dom"/>
</dbReference>
<evidence type="ECO:0000256" key="1">
    <source>
        <dbReference type="ARBA" id="ARBA00000085"/>
    </source>
</evidence>
<dbReference type="PROSITE" id="PS50885">
    <property type="entry name" value="HAMP"/>
    <property type="match status" value="1"/>
</dbReference>
<feature type="domain" description="Histidine kinase" evidence="14">
    <location>
        <begin position="671"/>
        <end position="927"/>
    </location>
</feature>
<dbReference type="Pfam" id="PF02743">
    <property type="entry name" value="dCache_1"/>
    <property type="match status" value="1"/>
</dbReference>
<keyword evidence="19" id="KW-1185">Reference proteome</keyword>
<dbReference type="InterPro" id="IPR003594">
    <property type="entry name" value="HATPase_dom"/>
</dbReference>
<comment type="catalytic activity">
    <reaction evidence="1">
        <text>ATP + protein L-histidine = ADP + protein N-phospho-L-histidine.</text>
        <dbReference type="EC" id="2.7.13.3"/>
    </reaction>
</comment>
<dbReference type="EMBL" id="LR882967">
    <property type="protein sequence ID" value="CAD5982855.1"/>
    <property type="molecule type" value="Genomic_DNA"/>
</dbReference>
<keyword evidence="12" id="KW-0175">Coiled coil</keyword>
<feature type="domain" description="PAC" evidence="16">
    <location>
        <begin position="459"/>
        <end position="511"/>
    </location>
</feature>
<dbReference type="Pfam" id="PF13426">
    <property type="entry name" value="PAS_9"/>
    <property type="match status" value="1"/>
</dbReference>
<dbReference type="Proteomes" id="UP001153719">
    <property type="component" value="Chromosome"/>
</dbReference>
<dbReference type="Pfam" id="PF08447">
    <property type="entry name" value="PAS_3"/>
    <property type="match status" value="1"/>
</dbReference>
<keyword evidence="10" id="KW-0902">Two-component regulatory system</keyword>
<sequence>MTQAEKYHLLSRLRGSLSSRNPRFSSLAKQLRSSLLFVGLLSVLTSGGLLTYLSYHAQMKQLQALQKERSQVIAYQINNYIDDLQRKLSYLARVKGLTDLPPKFQRNLIEGLVRHNDAYDLVAILNRRGEVESFWVGDDQSLRTNYTDSPLFIRPFKQQEDYVGSIEFDPHDRKYKMVMSVPIRNNSDQIDGVLFAEINLSFLSFILSQTKAGNTGYVYVVDERNRVFFASKNKPKNFHVQNLKNPKIIHSIQGALPEEELKLNRYWGLKNVEVLGATSLIPSVNWFLVVELPITEAYSPISHMIFAMGGTIILITGFAIGMGIFHSRQIILPLKKLTKAALQISQGDLKTQVEVQCSNELGVLATSFNQMTTQIDELFAAIEKERNFIAAILDIAGALVVLLDAKGRIVRFNRAFEQTTQYTFDEIRNRYVWEVFLDPNEAPKFKANFTFLLIDQYPKYYEACWITKHGEQRIISWSDTVLLNEAKEINYIVSVGVDVTEQRNAEQALRNSEKRYATLAEISPVGIFHTDNNGNCLYVNQRWCEIAGLTIEEAMGKGWSRALYPPDQMKVFQDWENCAKNQVQFGSEYRLQRPDGKITWVYGQAAAEINSDGEILAYVGTITDITDRKQAEEAMRQAKEEAEIALTNFRKAQTQLIQAEKMSSLGQLVAGVAHEINNPVNFIYGNLTHAQEYTDTLLSLIKLYQDHYPNPSPEIIDFSEEWDVNFLIEDIHNILKSMKMGANRIREIVLSLRNFSRLDEAEMKAVDIHEGIDNTLLILHNRLKDNSQRQAIQVIKKYGRIPLVECYAGQLNQVFMNLISNAIDALESSSPSFTQQQQNPHQITIQTELFDPQWIRIKIADNGIGMPETVKSNLFNPFFTTKPVGKGTGLGLSISYQIIVERHKGSIQCHSQLGQGTEFIIEIPLRQHGFFSI</sequence>
<name>A0A9W4CRY2_9CYAN</name>